<dbReference type="Proteomes" id="UP000000560">
    <property type="component" value="Chromosome I"/>
</dbReference>
<sequence length="260" mass="28927">MARVSVAATYPPSSSSAFKLFLPFQGNPRMSFTGGSSASGIVGLPRGFDPAVLTWERLPETGEACIGIAINEENDTLSAPYAGALRGVFTCPFMIWVKPNPGEEDSFVPCTVKDLEHIKSWTLVREPGDQAFGWWIKDKQYNKGTGVIENVGVDVRMLVVQPFPREDKRHIDRWMPGALHRLFISVMERQKKNDGKSVKMLAEARVALAKVEAEQTKLVEEKLSLVKETVDALSKPPGHNRRRPTSYLEDMICRQGPEAQ</sequence>
<dbReference type="VEuPathDB" id="FungiDB:AN6947"/>
<organism evidence="1 2">
    <name type="scientific">Emericella nidulans (strain FGSC A4 / ATCC 38163 / CBS 112.46 / NRRL 194 / M139)</name>
    <name type="common">Aspergillus nidulans</name>
    <dbReference type="NCBI Taxonomy" id="227321"/>
    <lineage>
        <taxon>Eukaryota</taxon>
        <taxon>Fungi</taxon>
        <taxon>Dikarya</taxon>
        <taxon>Ascomycota</taxon>
        <taxon>Pezizomycotina</taxon>
        <taxon>Eurotiomycetes</taxon>
        <taxon>Eurotiomycetidae</taxon>
        <taxon>Eurotiales</taxon>
        <taxon>Aspergillaceae</taxon>
        <taxon>Aspergillus</taxon>
        <taxon>Aspergillus subgen. Nidulantes</taxon>
    </lineage>
</organism>
<dbReference type="RefSeq" id="XP_664551.1">
    <property type="nucleotide sequence ID" value="XM_659459.1"/>
</dbReference>
<dbReference type="AlphaFoldDB" id="Q5AXN3"/>
<proteinExistence type="predicted"/>
<dbReference type="EMBL" id="BN001301">
    <property type="protein sequence ID" value="CBF71801.1"/>
    <property type="molecule type" value="Genomic_DNA"/>
</dbReference>
<evidence type="ECO:0000313" key="2">
    <source>
        <dbReference type="Proteomes" id="UP000000560"/>
    </source>
</evidence>
<reference evidence="2" key="2">
    <citation type="journal article" date="2009" name="Fungal Genet. Biol.">
        <title>The 2008 update of the Aspergillus nidulans genome annotation: a community effort.</title>
        <authorList>
            <person name="Wortman J.R."/>
            <person name="Gilsenan J.M."/>
            <person name="Joardar V."/>
            <person name="Deegan J."/>
            <person name="Clutterbuck J."/>
            <person name="Andersen M.R."/>
            <person name="Archer D."/>
            <person name="Bencina M."/>
            <person name="Braus G."/>
            <person name="Coutinho P."/>
            <person name="von Dohren H."/>
            <person name="Doonan J."/>
            <person name="Driessen A.J."/>
            <person name="Durek P."/>
            <person name="Espeso E."/>
            <person name="Fekete E."/>
            <person name="Flipphi M."/>
            <person name="Estrada C.G."/>
            <person name="Geysens S."/>
            <person name="Goldman G."/>
            <person name="de Groot P.W."/>
            <person name="Hansen K."/>
            <person name="Harris S.D."/>
            <person name="Heinekamp T."/>
            <person name="Helmstaedt K."/>
            <person name="Henrissat B."/>
            <person name="Hofmann G."/>
            <person name="Homan T."/>
            <person name="Horio T."/>
            <person name="Horiuchi H."/>
            <person name="James S."/>
            <person name="Jones M."/>
            <person name="Karaffa L."/>
            <person name="Karanyi Z."/>
            <person name="Kato M."/>
            <person name="Keller N."/>
            <person name="Kelly D.E."/>
            <person name="Kiel J.A."/>
            <person name="Kim J.M."/>
            <person name="van der Klei I.J."/>
            <person name="Klis F.M."/>
            <person name="Kovalchuk A."/>
            <person name="Krasevec N."/>
            <person name="Kubicek C.P."/>
            <person name="Liu B."/>
            <person name="Maccabe A."/>
            <person name="Meyer V."/>
            <person name="Mirabito P."/>
            <person name="Miskei M."/>
            <person name="Mos M."/>
            <person name="Mullins J."/>
            <person name="Nelson D.R."/>
            <person name="Nielsen J."/>
            <person name="Oakley B.R."/>
            <person name="Osmani S.A."/>
            <person name="Pakula T."/>
            <person name="Paszewski A."/>
            <person name="Paulsen I."/>
            <person name="Pilsyk S."/>
            <person name="Pocsi I."/>
            <person name="Punt P.J."/>
            <person name="Ram A.F."/>
            <person name="Ren Q."/>
            <person name="Robellet X."/>
            <person name="Robson G."/>
            <person name="Seiboth B."/>
            <person name="van Solingen P."/>
            <person name="Specht T."/>
            <person name="Sun J."/>
            <person name="Taheri-Talesh N."/>
            <person name="Takeshita N."/>
            <person name="Ussery D."/>
            <person name="vanKuyk P.A."/>
            <person name="Visser H."/>
            <person name="van de Vondervoort P.J."/>
            <person name="de Vries R.P."/>
            <person name="Walton J."/>
            <person name="Xiang X."/>
            <person name="Xiong Y."/>
            <person name="Zeng A.P."/>
            <person name="Brandt B.W."/>
            <person name="Cornell M.J."/>
            <person name="van den Hondel C.A."/>
            <person name="Visser J."/>
            <person name="Oliver S.G."/>
            <person name="Turner G."/>
        </authorList>
    </citation>
    <scope>GENOME REANNOTATION</scope>
    <source>
        <strain evidence="2">FGSC A4 / ATCC 38163 / CBS 112.46 / NRRL 194 / M139</strain>
    </source>
</reference>
<accession>C8V381</accession>
<dbReference type="KEGG" id="ani:ANIA_06947"/>
<reference evidence="2" key="1">
    <citation type="journal article" date="2005" name="Nature">
        <title>Sequencing of Aspergillus nidulans and comparative analysis with A. fumigatus and A. oryzae.</title>
        <authorList>
            <person name="Galagan J.E."/>
            <person name="Calvo S.E."/>
            <person name="Cuomo C."/>
            <person name="Ma L.J."/>
            <person name="Wortman J.R."/>
            <person name="Batzoglou S."/>
            <person name="Lee S.I."/>
            <person name="Basturkmen M."/>
            <person name="Spevak C.C."/>
            <person name="Clutterbuck J."/>
            <person name="Kapitonov V."/>
            <person name="Jurka J."/>
            <person name="Scazzocchio C."/>
            <person name="Farman M."/>
            <person name="Butler J."/>
            <person name="Purcell S."/>
            <person name="Harris S."/>
            <person name="Braus G.H."/>
            <person name="Draht O."/>
            <person name="Busch S."/>
            <person name="D'Enfert C."/>
            <person name="Bouchier C."/>
            <person name="Goldman G.H."/>
            <person name="Bell-Pedersen D."/>
            <person name="Griffiths-Jones S."/>
            <person name="Doonan J.H."/>
            <person name="Yu J."/>
            <person name="Vienken K."/>
            <person name="Pain A."/>
            <person name="Freitag M."/>
            <person name="Selker E.U."/>
            <person name="Archer D.B."/>
            <person name="Penalva M.A."/>
            <person name="Oakley B.R."/>
            <person name="Momany M."/>
            <person name="Tanaka T."/>
            <person name="Kumagai T."/>
            <person name="Asai K."/>
            <person name="Machida M."/>
            <person name="Nierman W.C."/>
            <person name="Denning D.W."/>
            <person name="Caddick M."/>
            <person name="Hynes M."/>
            <person name="Paoletti M."/>
            <person name="Fischer R."/>
            <person name="Miller B."/>
            <person name="Dyer P."/>
            <person name="Sachs M.S."/>
            <person name="Osmani S.A."/>
            <person name="Birren B.W."/>
        </authorList>
    </citation>
    <scope>NUCLEOTIDE SEQUENCE [LARGE SCALE GENOMIC DNA]</scope>
    <source>
        <strain evidence="2">FGSC A4 / ATCC 38163 / CBS 112.46 / NRRL 194 / M139</strain>
    </source>
</reference>
<name>Q5AXN3_EMENI</name>
<dbReference type="HOGENOM" id="CLU_1069688_0_0_1"/>
<dbReference type="GeneID" id="2870415"/>
<dbReference type="OMA" id="CIGMTIN"/>
<accession>Q5AXN3</accession>
<protein>
    <submittedName>
        <fullName evidence="1">Uncharacterized protein</fullName>
    </submittedName>
</protein>
<dbReference type="InParanoid" id="Q5AXN3"/>
<keyword evidence="2" id="KW-1185">Reference proteome</keyword>
<evidence type="ECO:0000313" key="1">
    <source>
        <dbReference type="EMBL" id="CBF71801.1"/>
    </source>
</evidence>
<gene>
    <name evidence="1" type="ORF">ANIA_06947</name>
</gene>